<evidence type="ECO:0000313" key="10">
    <source>
        <dbReference type="Proteomes" id="UP001461163"/>
    </source>
</evidence>
<organism evidence="9 10">
    <name type="scientific">Paraglaciecola mesophila</name>
    <dbReference type="NCBI Taxonomy" id="197222"/>
    <lineage>
        <taxon>Bacteria</taxon>
        <taxon>Pseudomonadati</taxon>
        <taxon>Pseudomonadota</taxon>
        <taxon>Gammaproteobacteria</taxon>
        <taxon>Alteromonadales</taxon>
        <taxon>Alteromonadaceae</taxon>
        <taxon>Paraglaciecola</taxon>
    </lineage>
</organism>
<dbReference type="PANTHER" id="PTHR33209">
    <property type="entry name" value="PROTEASE 4"/>
    <property type="match status" value="1"/>
</dbReference>
<keyword evidence="7" id="KW-1133">Transmembrane helix</keyword>
<comment type="subcellular location">
    <subcellularLocation>
        <location evidence="1">Membrane</location>
    </subcellularLocation>
</comment>
<feature type="domain" description="Peptidase S49" evidence="8">
    <location>
        <begin position="396"/>
        <end position="546"/>
    </location>
</feature>
<comment type="caution">
    <text evidence="9">The sequence shown here is derived from an EMBL/GenBank/DDBJ whole genome shotgun (WGS) entry which is preliminary data.</text>
</comment>
<evidence type="ECO:0000256" key="5">
    <source>
        <dbReference type="ARBA" id="ARBA00022825"/>
    </source>
</evidence>
<keyword evidence="6 7" id="KW-0472">Membrane</keyword>
<dbReference type="InterPro" id="IPR029045">
    <property type="entry name" value="ClpP/crotonase-like_dom_sf"/>
</dbReference>
<dbReference type="InterPro" id="IPR004634">
    <property type="entry name" value="Pept_S49_pIV"/>
</dbReference>
<evidence type="ECO:0000313" key="9">
    <source>
        <dbReference type="EMBL" id="MEM5496858.1"/>
    </source>
</evidence>
<dbReference type="NCBIfam" id="TIGR00705">
    <property type="entry name" value="SppA_67K"/>
    <property type="match status" value="1"/>
</dbReference>
<dbReference type="InterPro" id="IPR002142">
    <property type="entry name" value="Peptidase_S49"/>
</dbReference>
<dbReference type="EC" id="3.4.21.-" evidence="9"/>
<dbReference type="NCBIfam" id="TIGR00706">
    <property type="entry name" value="SppA_dom"/>
    <property type="match status" value="1"/>
</dbReference>
<name>A0ABU9SSK2_9ALTE</name>
<comment type="similarity">
    <text evidence="2">Belongs to the peptidase S49 family.</text>
</comment>
<evidence type="ECO:0000256" key="3">
    <source>
        <dbReference type="ARBA" id="ARBA00022670"/>
    </source>
</evidence>
<dbReference type="EMBL" id="JBBMQS010000002">
    <property type="protein sequence ID" value="MEM5496858.1"/>
    <property type="molecule type" value="Genomic_DNA"/>
</dbReference>
<dbReference type="Proteomes" id="UP001461163">
    <property type="component" value="Unassembled WGS sequence"/>
</dbReference>
<evidence type="ECO:0000259" key="8">
    <source>
        <dbReference type="Pfam" id="PF01343"/>
    </source>
</evidence>
<reference evidence="9 10" key="1">
    <citation type="submission" date="2024-03" db="EMBL/GenBank/DDBJ databases">
        <title>Community enrichment and isolation of bacterial strains for fucoidan degradation.</title>
        <authorList>
            <person name="Sichert A."/>
        </authorList>
    </citation>
    <scope>NUCLEOTIDE SEQUENCE [LARGE SCALE GENOMIC DNA]</scope>
    <source>
        <strain evidence="9 10">AS12</strain>
    </source>
</reference>
<evidence type="ECO:0000256" key="1">
    <source>
        <dbReference type="ARBA" id="ARBA00004370"/>
    </source>
</evidence>
<keyword evidence="10" id="KW-1185">Reference proteome</keyword>
<gene>
    <name evidence="9" type="primary">sppA</name>
    <name evidence="9" type="ORF">WNY77_05575</name>
</gene>
<protein>
    <submittedName>
        <fullName evidence="9">Signal peptide peptidase SppA</fullName>
        <ecNumber evidence="9">3.4.21.-</ecNumber>
    </submittedName>
</protein>
<keyword evidence="4 9" id="KW-0378">Hydrolase</keyword>
<feature type="domain" description="Peptidase S49" evidence="8">
    <location>
        <begin position="139"/>
        <end position="292"/>
    </location>
</feature>
<dbReference type="InterPro" id="IPR047272">
    <property type="entry name" value="S49_SppA_C"/>
</dbReference>
<feature type="transmembrane region" description="Helical" evidence="7">
    <location>
        <begin position="25"/>
        <end position="43"/>
    </location>
</feature>
<dbReference type="CDD" id="cd07023">
    <property type="entry name" value="S49_Sppa_N_C"/>
    <property type="match status" value="1"/>
</dbReference>
<accession>A0ABU9SSK2</accession>
<evidence type="ECO:0000256" key="2">
    <source>
        <dbReference type="ARBA" id="ARBA00008683"/>
    </source>
</evidence>
<keyword evidence="5" id="KW-0720">Serine protease</keyword>
<sequence length="620" mass="68555">MSTDKSWTKALFGGIWSVLNFSRKLFFNLIFLIIAIGIISLFFRDNGQIGVKQDSALVLNLKGDIVIQKHAIDPFEAFMQEALGQANEKPEVLLQDILLTLDNAKQDRRIKALVLDLHELSGAGLDKLEQVAQAIDDFKLSEKPVYAIGDYYTQEQYYIASRADHVYMNPMGWMLFEGYGRFGMYYKSALEKIKATTHVFKVGTYKSAVEPLLRDDMSQPAKEANRAWLNGMWSQYKNSVAKARGLSTDDFDEKVDEFMVKFENANGDFAQYALDNGWVDGLKTREQVLQELVSVVGKDEDAKLGYTNITFKHYLHIVNPPLPQLNTGIDKVGVVVAKGTILNGEQKPGTVGGDSTAELLRKARLDDSIKSVVLYVDSPGGSAFASEIIRQEIENLKAAGKPVVALMSTYAASGGYWISASADEIWAAPSTITGSIGIFGMFVSFENTLDYLGVHTDGVGTTEFAGMGITRGIDPKMGQVLQRSIEHGYDQFISLVADERQMSKETVDNIAQGRVWIGETALELNLVDHLGYIDDAVSAAAARANLSEYDVTYVERSLNSSELFWKELFSNASVMLAKTQFAQSDSKLISLINKVTADFDNVAKLNDPRGVYAFCLTCDI</sequence>
<dbReference type="PIRSF" id="PIRSF001217">
    <property type="entry name" value="Protease_4_SppA"/>
    <property type="match status" value="1"/>
</dbReference>
<dbReference type="RefSeq" id="WP_342881141.1">
    <property type="nucleotide sequence ID" value="NZ_JBBMQS010000002.1"/>
</dbReference>
<keyword evidence="7" id="KW-0812">Transmembrane</keyword>
<dbReference type="Gene3D" id="3.90.226.10">
    <property type="entry name" value="2-enoyl-CoA Hydratase, Chain A, domain 1"/>
    <property type="match status" value="3"/>
</dbReference>
<proteinExistence type="inferred from homology"/>
<keyword evidence="3" id="KW-0645">Protease</keyword>
<dbReference type="SUPFAM" id="SSF52096">
    <property type="entry name" value="ClpP/crotonase"/>
    <property type="match status" value="2"/>
</dbReference>
<dbReference type="GO" id="GO:0016787">
    <property type="term" value="F:hydrolase activity"/>
    <property type="evidence" value="ECO:0007669"/>
    <property type="project" value="UniProtKB-KW"/>
</dbReference>
<dbReference type="CDD" id="cd07018">
    <property type="entry name" value="S49_SppA_67K_type"/>
    <property type="match status" value="1"/>
</dbReference>
<evidence type="ECO:0000256" key="6">
    <source>
        <dbReference type="ARBA" id="ARBA00023136"/>
    </source>
</evidence>
<dbReference type="PANTHER" id="PTHR33209:SF1">
    <property type="entry name" value="PEPTIDASE S49 DOMAIN-CONTAINING PROTEIN"/>
    <property type="match status" value="1"/>
</dbReference>
<dbReference type="InterPro" id="IPR047217">
    <property type="entry name" value="S49_SppA_67K_type_N"/>
</dbReference>
<evidence type="ECO:0000256" key="7">
    <source>
        <dbReference type="SAM" id="Phobius"/>
    </source>
</evidence>
<dbReference type="InterPro" id="IPR004635">
    <property type="entry name" value="Pept_S49_SppA"/>
</dbReference>
<evidence type="ECO:0000256" key="4">
    <source>
        <dbReference type="ARBA" id="ARBA00022801"/>
    </source>
</evidence>
<dbReference type="Pfam" id="PF01343">
    <property type="entry name" value="Peptidase_S49"/>
    <property type="match status" value="2"/>
</dbReference>